<dbReference type="SUPFAM" id="SSF54495">
    <property type="entry name" value="UBC-like"/>
    <property type="match status" value="1"/>
</dbReference>
<evidence type="ECO:0000313" key="3">
    <source>
        <dbReference type="Proteomes" id="UP001061958"/>
    </source>
</evidence>
<dbReference type="Gene3D" id="3.10.110.10">
    <property type="entry name" value="Ubiquitin Conjugating Enzyme"/>
    <property type="match status" value="1"/>
</dbReference>
<name>A0A9C7Q3G9_9RHOD</name>
<dbReference type="EMBL" id="BQMJ01000070">
    <property type="protein sequence ID" value="GJQ15516.1"/>
    <property type="molecule type" value="Genomic_DNA"/>
</dbReference>
<dbReference type="Pfam" id="PF05773">
    <property type="entry name" value="RWD"/>
    <property type="match status" value="1"/>
</dbReference>
<feature type="domain" description="RWD" evidence="1">
    <location>
        <begin position="7"/>
        <end position="110"/>
    </location>
</feature>
<dbReference type="Gene3D" id="6.20.400.10">
    <property type="match status" value="1"/>
</dbReference>
<reference evidence="2" key="1">
    <citation type="journal article" date="2022" name="Proc. Natl. Acad. Sci. U.S.A.">
        <title>Life cycle and functional genomics of the unicellular red alga Galdieria for elucidating algal and plant evolution and industrial use.</title>
        <authorList>
            <person name="Hirooka S."/>
            <person name="Itabashi T."/>
            <person name="Ichinose T.M."/>
            <person name="Onuma R."/>
            <person name="Fujiwara T."/>
            <person name="Yamashita S."/>
            <person name="Jong L.W."/>
            <person name="Tomita R."/>
            <person name="Iwane A.H."/>
            <person name="Miyagishima S.Y."/>
        </authorList>
    </citation>
    <scope>NUCLEOTIDE SEQUENCE</scope>
    <source>
        <strain evidence="2">NBRC 102759</strain>
    </source>
</reference>
<dbReference type="PANTHER" id="PTHR12292">
    <property type="entry name" value="RWD DOMAIN-CONTAINING PROTEIN"/>
    <property type="match status" value="1"/>
</dbReference>
<protein>
    <recommendedName>
        <fullName evidence="1">RWD domain-containing protein</fullName>
    </recommendedName>
</protein>
<proteinExistence type="predicted"/>
<dbReference type="InterPro" id="IPR040213">
    <property type="entry name" value="GIR2-like"/>
</dbReference>
<comment type="caution">
    <text evidence="2">The sequence shown here is derived from an EMBL/GenBank/DDBJ whole genome shotgun (WGS) entry which is preliminary data.</text>
</comment>
<accession>A0A9C7Q3G9</accession>
<dbReference type="InterPro" id="IPR006575">
    <property type="entry name" value="RWD_dom"/>
</dbReference>
<organism evidence="2 3">
    <name type="scientific">Galdieria partita</name>
    <dbReference type="NCBI Taxonomy" id="83374"/>
    <lineage>
        <taxon>Eukaryota</taxon>
        <taxon>Rhodophyta</taxon>
        <taxon>Bangiophyceae</taxon>
        <taxon>Galdieriales</taxon>
        <taxon>Galdieriaceae</taxon>
        <taxon>Galdieria</taxon>
    </lineage>
</organism>
<dbReference type="Proteomes" id="UP001061958">
    <property type="component" value="Unassembled WGS sequence"/>
</dbReference>
<dbReference type="InterPro" id="IPR016135">
    <property type="entry name" value="UBQ-conjugating_enzyme/RWD"/>
</dbReference>
<dbReference type="AlphaFoldDB" id="A0A9C7Q3G9"/>
<evidence type="ECO:0000259" key="1">
    <source>
        <dbReference type="PROSITE" id="PS50908"/>
    </source>
</evidence>
<evidence type="ECO:0000313" key="2">
    <source>
        <dbReference type="EMBL" id="GJQ15516.1"/>
    </source>
</evidence>
<reference evidence="2" key="2">
    <citation type="submission" date="2022-01" db="EMBL/GenBank/DDBJ databases">
        <authorList>
            <person name="Hirooka S."/>
            <person name="Miyagishima S.Y."/>
        </authorList>
    </citation>
    <scope>NUCLEOTIDE SEQUENCE</scope>
    <source>
        <strain evidence="2">NBRC 102759</strain>
    </source>
</reference>
<keyword evidence="3" id="KW-1185">Reference proteome</keyword>
<dbReference type="SMART" id="SM00591">
    <property type="entry name" value="RWD"/>
    <property type="match status" value="1"/>
</dbReference>
<dbReference type="PROSITE" id="PS50908">
    <property type="entry name" value="RWD"/>
    <property type="match status" value="1"/>
</dbReference>
<dbReference type="OrthoDB" id="3070at2759"/>
<sequence>MHQAQLEEIEAIQAILGDDFSLQQDETTSRPLIKLDFSEEYPKVELSVYLCLPPSYPEDYPSITIQPGKSFPGTWRSPLLQFLKNEMNLLVGAPMIFELYTRTKDWILEKGKKDGLEDIDKVSPVGLSPSADDNTKHESDSVLLIHSLIEEKKEEYGTPVTKETFEKWRQRFFEEFDLSLRNKERESGLKPTGRQLFEENRLVETMETFDSSEDEE</sequence>
<gene>
    <name evidence="2" type="ORF">GpartN1_g7307.t1</name>
</gene>